<evidence type="ECO:0000313" key="4">
    <source>
        <dbReference type="Proteomes" id="UP000239867"/>
    </source>
</evidence>
<keyword evidence="1" id="KW-0802">TPR repeat</keyword>
<dbReference type="PROSITE" id="PS50293">
    <property type="entry name" value="TPR_REGION"/>
    <property type="match status" value="1"/>
</dbReference>
<dbReference type="PROSITE" id="PS51664">
    <property type="entry name" value="YCAO"/>
    <property type="match status" value="1"/>
</dbReference>
<dbReference type="OrthoDB" id="5380721at2"/>
<gene>
    <name evidence="3" type="ORF">CAY53_10075</name>
</gene>
<dbReference type="SMART" id="SM00028">
    <property type="entry name" value="TPR"/>
    <property type="match status" value="4"/>
</dbReference>
<dbReference type="PANTHER" id="PTHR37809:SF1">
    <property type="entry name" value="RIBOSOMAL PROTEIN S12 METHYLTHIOTRANSFERASE ACCESSORY FACTOR YCAO"/>
    <property type="match status" value="1"/>
</dbReference>
<dbReference type="InterPro" id="IPR019734">
    <property type="entry name" value="TPR_rpt"/>
</dbReference>
<dbReference type="AlphaFoldDB" id="A0A2L1GQ08"/>
<protein>
    <recommendedName>
        <fullName evidence="2">YcaO domain-containing protein</fullName>
    </recommendedName>
</protein>
<evidence type="ECO:0000256" key="1">
    <source>
        <dbReference type="PROSITE-ProRule" id="PRU00339"/>
    </source>
</evidence>
<reference evidence="3 4" key="1">
    <citation type="journal article" date="2018" name="MBio">
        <title>Insights into the evolution of host association through the isolation and characterization of a novel human periodontal pathobiont, Desulfobulbus oralis.</title>
        <authorList>
            <person name="Cross K.L."/>
            <person name="Chirania P."/>
            <person name="Xiong W."/>
            <person name="Beall C.J."/>
            <person name="Elkins J.G."/>
            <person name="Giannone R.J."/>
            <person name="Griffen A.L."/>
            <person name="Guss A.M."/>
            <person name="Hettich R.L."/>
            <person name="Joshi S.S."/>
            <person name="Mokrzan E.M."/>
            <person name="Martin R.K."/>
            <person name="Zhulin I.B."/>
            <person name="Leys E.J."/>
            <person name="Podar M."/>
        </authorList>
    </citation>
    <scope>NUCLEOTIDE SEQUENCE [LARGE SCALE GENOMIC DNA]</scope>
    <source>
        <strain evidence="3 4">ORNL</strain>
    </source>
</reference>
<feature type="domain" description="YcaO" evidence="2">
    <location>
        <begin position="82"/>
        <end position="434"/>
    </location>
</feature>
<dbReference type="InterPro" id="IPR003776">
    <property type="entry name" value="YcaO-like_dom"/>
</dbReference>
<evidence type="ECO:0000313" key="3">
    <source>
        <dbReference type="EMBL" id="AVD71765.1"/>
    </source>
</evidence>
<dbReference type="Pfam" id="PF13432">
    <property type="entry name" value="TPR_16"/>
    <property type="match status" value="1"/>
</dbReference>
<dbReference type="Proteomes" id="UP000239867">
    <property type="component" value="Chromosome"/>
</dbReference>
<dbReference type="NCBIfam" id="TIGR00702">
    <property type="entry name" value="YcaO-type kinase domain"/>
    <property type="match status" value="1"/>
</dbReference>
<dbReference type="RefSeq" id="WP_104936998.1">
    <property type="nucleotide sequence ID" value="NZ_CP021255.1"/>
</dbReference>
<dbReference type="PROSITE" id="PS50005">
    <property type="entry name" value="TPR"/>
    <property type="match status" value="1"/>
</dbReference>
<organism evidence="3 4">
    <name type="scientific">Desulfobulbus oralis</name>
    <dbReference type="NCBI Taxonomy" id="1986146"/>
    <lineage>
        <taxon>Bacteria</taxon>
        <taxon>Pseudomonadati</taxon>
        <taxon>Thermodesulfobacteriota</taxon>
        <taxon>Desulfobulbia</taxon>
        <taxon>Desulfobulbales</taxon>
        <taxon>Desulfobulbaceae</taxon>
        <taxon>Desulfobulbus</taxon>
    </lineage>
</organism>
<dbReference type="SUPFAM" id="SSF48452">
    <property type="entry name" value="TPR-like"/>
    <property type="match status" value="1"/>
</dbReference>
<name>A0A2L1GQ08_9BACT</name>
<keyword evidence="4" id="KW-1185">Reference proteome</keyword>
<dbReference type="Gene3D" id="3.30.1330.230">
    <property type="match status" value="2"/>
</dbReference>
<dbReference type="Gene3D" id="1.25.40.10">
    <property type="entry name" value="Tetratricopeptide repeat domain"/>
    <property type="match status" value="1"/>
</dbReference>
<dbReference type="KEGG" id="deo:CAY53_10075"/>
<dbReference type="InterPro" id="IPR011990">
    <property type="entry name" value="TPR-like_helical_dom_sf"/>
</dbReference>
<dbReference type="EMBL" id="CP021255">
    <property type="protein sequence ID" value="AVD71765.1"/>
    <property type="molecule type" value="Genomic_DNA"/>
</dbReference>
<accession>A0A2L1GQ08</accession>
<feature type="repeat" description="TPR" evidence="1">
    <location>
        <begin position="502"/>
        <end position="535"/>
    </location>
</feature>
<proteinExistence type="predicted"/>
<sequence length="582" mass="63620">MPTAPDTLIVLKACPKGYTRDQDKVCSPVDTLARFRGRLKACGLDILQEIRRIDNGRLDIPVYFSVCGAEARRVIGSRKQMGKGASPEQSQASACMELVERFSFFSFLENPANFLTGDYAAVEAQGYPVLPLSTLLASVHDHRHSPAMLGELLAGLPLQWVWARRLSDESAWLLPFSWFYAINEFNGPAAGNTIEEATLQGICELVERHVCARISRERLAVPEIDPASISGPVSRELLAKFQRNGIRLRLYDFSLDTGIPTVAALAWDPSTFPEKSELVFTAGTTPGVDKAVIRALTEVAQLAGDFNSGSNYVASALPKPASLDEVAYLHSGKRVPVSAIADLHRPDFLEEVRACAQVLARQGLELYVVNTTHPGLQIPAVYAIMPGAHFRERAMGGNAVLFAAKLAATLLEGRALTRKLHAMQQLAPGEYALPFYRGRQLLDAGEPEAALPLLQEALALSPLAEDLPYIHAYLGCCLRDLGRYEEAVATLGQGLACDEERPDMHNALGVCLYKLGRYAEATRHFARAVALNPASAIDYANLALNQEKCGNLEEARRNYDIALSLDANIAFAREHLNVLESR</sequence>
<evidence type="ECO:0000259" key="2">
    <source>
        <dbReference type="PROSITE" id="PS51664"/>
    </source>
</evidence>
<dbReference type="PANTHER" id="PTHR37809">
    <property type="entry name" value="RIBOSOMAL PROTEIN S12 METHYLTHIOTRANSFERASE ACCESSORY FACTOR YCAO"/>
    <property type="match status" value="1"/>
</dbReference>
<dbReference type="Pfam" id="PF02624">
    <property type="entry name" value="YcaO"/>
    <property type="match status" value="1"/>
</dbReference>